<keyword evidence="3" id="KW-1185">Reference proteome</keyword>
<dbReference type="Proteomes" id="UP000828251">
    <property type="component" value="Unassembled WGS sequence"/>
</dbReference>
<proteinExistence type="predicted"/>
<comment type="caution">
    <text evidence="2">The sequence shown here is derived from an EMBL/GenBank/DDBJ whole genome shotgun (WGS) entry which is preliminary data.</text>
</comment>
<keyword evidence="1" id="KW-1133">Transmembrane helix</keyword>
<evidence type="ECO:0000313" key="2">
    <source>
        <dbReference type="EMBL" id="KAH1055969.1"/>
    </source>
</evidence>
<keyword evidence="1" id="KW-0472">Membrane</keyword>
<reference evidence="2 3" key="1">
    <citation type="journal article" date="2021" name="Plant Biotechnol. J.">
        <title>Multi-omics assisted identification of the key and species-specific regulatory components of drought-tolerant mechanisms in Gossypium stocksii.</title>
        <authorList>
            <person name="Yu D."/>
            <person name="Ke L."/>
            <person name="Zhang D."/>
            <person name="Wu Y."/>
            <person name="Sun Y."/>
            <person name="Mei J."/>
            <person name="Sun J."/>
            <person name="Sun Y."/>
        </authorList>
    </citation>
    <scope>NUCLEOTIDE SEQUENCE [LARGE SCALE GENOMIC DNA]</scope>
    <source>
        <strain evidence="3">cv. E1</strain>
        <tissue evidence="2">Leaf</tissue>
    </source>
</reference>
<protein>
    <submittedName>
        <fullName evidence="2">Uncharacterized protein</fullName>
    </submittedName>
</protein>
<dbReference type="AlphaFoldDB" id="A0A9D3UT66"/>
<name>A0A9D3UT66_9ROSI</name>
<accession>A0A9D3UT66</accession>
<sequence>MYVQQIKSKNDWQIPLFFSFVFQKNRKSLQRFLAFFFIAEKKRNKIRTIFFLSALSLRAGIVTFLVLVHLQVEGRSTEGGFYFGAKGQWRPSLGRWKRRQGTWVRGTRKGARVPESV</sequence>
<evidence type="ECO:0000256" key="1">
    <source>
        <dbReference type="SAM" id="Phobius"/>
    </source>
</evidence>
<organism evidence="2 3">
    <name type="scientific">Gossypium stocksii</name>
    <dbReference type="NCBI Taxonomy" id="47602"/>
    <lineage>
        <taxon>Eukaryota</taxon>
        <taxon>Viridiplantae</taxon>
        <taxon>Streptophyta</taxon>
        <taxon>Embryophyta</taxon>
        <taxon>Tracheophyta</taxon>
        <taxon>Spermatophyta</taxon>
        <taxon>Magnoliopsida</taxon>
        <taxon>eudicotyledons</taxon>
        <taxon>Gunneridae</taxon>
        <taxon>Pentapetalae</taxon>
        <taxon>rosids</taxon>
        <taxon>malvids</taxon>
        <taxon>Malvales</taxon>
        <taxon>Malvaceae</taxon>
        <taxon>Malvoideae</taxon>
        <taxon>Gossypium</taxon>
    </lineage>
</organism>
<feature type="transmembrane region" description="Helical" evidence="1">
    <location>
        <begin position="49"/>
        <end position="72"/>
    </location>
</feature>
<evidence type="ECO:0000313" key="3">
    <source>
        <dbReference type="Proteomes" id="UP000828251"/>
    </source>
</evidence>
<dbReference type="EMBL" id="JAIQCV010000010">
    <property type="protein sequence ID" value="KAH1055969.1"/>
    <property type="molecule type" value="Genomic_DNA"/>
</dbReference>
<keyword evidence="1" id="KW-0812">Transmembrane</keyword>
<gene>
    <name evidence="2" type="ORF">J1N35_034034</name>
</gene>